<dbReference type="OrthoDB" id="438179at2759"/>
<protein>
    <recommendedName>
        <fullName evidence="11">Cysteine--tRNA ligase, cytoplasmic</fullName>
        <ecNumber evidence="2">6.1.1.16</ecNumber>
    </recommendedName>
    <alternativeName>
        <fullName evidence="10">Cysteinyl-tRNA synthetase</fullName>
    </alternativeName>
</protein>
<reference evidence="14 15" key="1">
    <citation type="submission" date="2019-07" db="EMBL/GenBank/DDBJ databases">
        <title>Draft genome assembly of a fouling barnacle, Amphibalanus amphitrite (Darwin, 1854): The first reference genome for Thecostraca.</title>
        <authorList>
            <person name="Kim W."/>
        </authorList>
    </citation>
    <scope>NUCLEOTIDE SEQUENCE [LARGE SCALE GENOMIC DNA]</scope>
    <source>
        <strain evidence="14">SNU_AA5</strain>
        <tissue evidence="14">Soma without cirri and trophi</tissue>
    </source>
</reference>
<comment type="caution">
    <text evidence="14">The sequence shown here is derived from an EMBL/GenBank/DDBJ whole genome shotgun (WGS) entry which is preliminary data.</text>
</comment>
<evidence type="ECO:0000256" key="8">
    <source>
        <dbReference type="ARBA" id="ARBA00022917"/>
    </source>
</evidence>
<dbReference type="AlphaFoldDB" id="A0A6A4W1I7"/>
<sequence length="780" mass="89008">MSVFSRSSKVVSVHCWVALTQQQYPFFKQVRFISRARKKRKGFLANMARREQPQWAPPEGTATPQLHLFNSLSRRKELFVPQAGRRVLWYSCGPTVYDASHMGHARSYISFDILRRVMTDYFGYDVTYVMNVTDVDDKIIRRARHQHLLAQYAERTGDLKQMADDCSEALKVYAEKAAAERDADKRDMQRRLVDRLTAAIDKVEAAVKQGGDLAEARQLLLSEASDPLAEWLDRRLGHTVTDNSIFADLPRHWEGEFHADMEALNVLPANVVTRVSEYVPEIVDYIQKIIDNGMAYESQGSVYFDVGKFDAAENHHYAKLVPEAYGDSAALQEGEGDLSVSEDRLKEKRSPNDFALWKASKAGEPSWPSPWGAGRPGWHIECSVMASAIVGASMDIHTGGYDLKFPHHDNELAQAEAYFNNDNWVRYFLHSGHLTIAGCKMSKSLKNFVTIKEALKRHSARQLRLVFLMHAWKDTLDYSEQTMDVAKNFEKAVNEFFLYVKSVLRTAPTGVDFFQKWGDRELALNATLSQIRTDVHEALCDNIDTRSCLEALRDLVSACNTYVDESRTAGGVANRQLLADAAQYVTRMLKVFGAIPAGGPAIGFPLEGDTTTDVESLVMPYLTVLGKFRERVRQTAREHQVPAVLQECDRVRDEDLTELGVRLEDRDGEVVLKLVGREALLKEREEKARQEQLKRLEKERRRLEQMRVEAEREAQRRVPPHQMFRNDTDKYSQWDDKGMPTHDKEGKEVSKGQLKKLLKLYQAQEKKYNEFLASQNAKES</sequence>
<evidence type="ECO:0000313" key="15">
    <source>
        <dbReference type="Proteomes" id="UP000440578"/>
    </source>
</evidence>
<dbReference type="HAMAP" id="MF_00041">
    <property type="entry name" value="Cys_tRNA_synth"/>
    <property type="match status" value="1"/>
</dbReference>
<proteinExistence type="inferred from homology"/>
<gene>
    <name evidence="14" type="primary">CARS_1</name>
    <name evidence="14" type="ORF">FJT64_026533</name>
</gene>
<dbReference type="CDD" id="cd00672">
    <property type="entry name" value="CysRS_core"/>
    <property type="match status" value="1"/>
</dbReference>
<keyword evidence="3 14" id="KW-0436">Ligase</keyword>
<evidence type="ECO:0000256" key="10">
    <source>
        <dbReference type="ARBA" id="ARBA00031499"/>
    </source>
</evidence>
<dbReference type="GO" id="GO:0046872">
    <property type="term" value="F:metal ion binding"/>
    <property type="evidence" value="ECO:0007669"/>
    <property type="project" value="UniProtKB-KW"/>
</dbReference>
<keyword evidence="4" id="KW-0479">Metal-binding</keyword>
<dbReference type="NCBIfam" id="TIGR00435">
    <property type="entry name" value="cysS"/>
    <property type="match status" value="1"/>
</dbReference>
<feature type="compositionally biased region" description="Basic and acidic residues" evidence="12">
    <location>
        <begin position="724"/>
        <end position="750"/>
    </location>
</feature>
<dbReference type="Pfam" id="PF01406">
    <property type="entry name" value="tRNA-synt_1e"/>
    <property type="match status" value="1"/>
</dbReference>
<dbReference type="EMBL" id="VIIS01001199">
    <property type="protein sequence ID" value="KAF0301106.1"/>
    <property type="molecule type" value="Genomic_DNA"/>
</dbReference>
<evidence type="ECO:0000256" key="6">
    <source>
        <dbReference type="ARBA" id="ARBA00022833"/>
    </source>
</evidence>
<dbReference type="EC" id="6.1.1.16" evidence="2"/>
<evidence type="ECO:0000256" key="11">
    <source>
        <dbReference type="ARBA" id="ARBA00039362"/>
    </source>
</evidence>
<dbReference type="GO" id="GO:0006423">
    <property type="term" value="P:cysteinyl-tRNA aminoacylation"/>
    <property type="evidence" value="ECO:0007669"/>
    <property type="project" value="InterPro"/>
</dbReference>
<dbReference type="Gene3D" id="3.40.50.620">
    <property type="entry name" value="HUPs"/>
    <property type="match status" value="1"/>
</dbReference>
<keyword evidence="6" id="KW-0862">Zinc</keyword>
<evidence type="ECO:0000256" key="9">
    <source>
        <dbReference type="ARBA" id="ARBA00023146"/>
    </source>
</evidence>
<feature type="domain" description="tRNA synthetases class I catalytic" evidence="13">
    <location>
        <begin position="80"/>
        <end position="487"/>
    </location>
</feature>
<dbReference type="GO" id="GO:0005524">
    <property type="term" value="F:ATP binding"/>
    <property type="evidence" value="ECO:0007669"/>
    <property type="project" value="UniProtKB-KW"/>
</dbReference>
<feature type="region of interest" description="Disordered" evidence="12">
    <location>
        <begin position="707"/>
        <end position="751"/>
    </location>
</feature>
<dbReference type="InterPro" id="IPR014729">
    <property type="entry name" value="Rossmann-like_a/b/a_fold"/>
</dbReference>
<dbReference type="InterPro" id="IPR024909">
    <property type="entry name" value="Cys-tRNA/MSH_ligase"/>
</dbReference>
<dbReference type="SUPFAM" id="SSF47323">
    <property type="entry name" value="Anticodon-binding domain of a subclass of class I aminoacyl-tRNA synthetases"/>
    <property type="match status" value="1"/>
</dbReference>
<evidence type="ECO:0000256" key="3">
    <source>
        <dbReference type="ARBA" id="ARBA00022598"/>
    </source>
</evidence>
<keyword evidence="5" id="KW-0547">Nucleotide-binding</keyword>
<dbReference type="InterPro" id="IPR015803">
    <property type="entry name" value="Cys-tRNA-ligase"/>
</dbReference>
<evidence type="ECO:0000256" key="5">
    <source>
        <dbReference type="ARBA" id="ARBA00022741"/>
    </source>
</evidence>
<evidence type="ECO:0000256" key="2">
    <source>
        <dbReference type="ARBA" id="ARBA00012832"/>
    </source>
</evidence>
<dbReference type="PRINTS" id="PR00983">
    <property type="entry name" value="TRNASYNTHCYS"/>
</dbReference>
<keyword evidence="9" id="KW-0030">Aminoacyl-tRNA synthetase</keyword>
<dbReference type="InterPro" id="IPR032678">
    <property type="entry name" value="tRNA-synt_1_cat_dom"/>
</dbReference>
<evidence type="ECO:0000313" key="14">
    <source>
        <dbReference type="EMBL" id="KAF0301106.1"/>
    </source>
</evidence>
<dbReference type="PANTHER" id="PTHR10890">
    <property type="entry name" value="CYSTEINYL-TRNA SYNTHETASE"/>
    <property type="match status" value="1"/>
</dbReference>
<accession>A0A6A4W1I7</accession>
<dbReference type="SUPFAM" id="SSF52374">
    <property type="entry name" value="Nucleotidylyl transferase"/>
    <property type="match status" value="1"/>
</dbReference>
<keyword evidence="15" id="KW-1185">Reference proteome</keyword>
<name>A0A6A4W1I7_AMPAM</name>
<comment type="cofactor">
    <cofactor evidence="1">
        <name>Zn(2+)</name>
        <dbReference type="ChEBI" id="CHEBI:29105"/>
    </cofactor>
</comment>
<dbReference type="GO" id="GO:0005737">
    <property type="term" value="C:cytoplasm"/>
    <property type="evidence" value="ECO:0007669"/>
    <property type="project" value="TreeGrafter"/>
</dbReference>
<dbReference type="Gene3D" id="1.20.120.1910">
    <property type="entry name" value="Cysteine-tRNA ligase, C-terminal anti-codon recognition domain"/>
    <property type="match status" value="1"/>
</dbReference>
<dbReference type="GO" id="GO:0004817">
    <property type="term" value="F:cysteine-tRNA ligase activity"/>
    <property type="evidence" value="ECO:0007669"/>
    <property type="project" value="UniProtKB-EC"/>
</dbReference>
<evidence type="ECO:0000256" key="7">
    <source>
        <dbReference type="ARBA" id="ARBA00022840"/>
    </source>
</evidence>
<keyword evidence="8" id="KW-0648">Protein biosynthesis</keyword>
<dbReference type="Proteomes" id="UP000440578">
    <property type="component" value="Unassembled WGS sequence"/>
</dbReference>
<evidence type="ECO:0000256" key="1">
    <source>
        <dbReference type="ARBA" id="ARBA00001947"/>
    </source>
</evidence>
<keyword evidence="7" id="KW-0067">ATP-binding</keyword>
<evidence type="ECO:0000259" key="13">
    <source>
        <dbReference type="Pfam" id="PF01406"/>
    </source>
</evidence>
<dbReference type="PANTHER" id="PTHR10890:SF3">
    <property type="entry name" value="CYSTEINE--TRNA LIGASE, CYTOPLASMIC"/>
    <property type="match status" value="1"/>
</dbReference>
<dbReference type="InterPro" id="IPR009080">
    <property type="entry name" value="tRNAsynth_Ia_anticodon-bd"/>
</dbReference>
<evidence type="ECO:0000256" key="4">
    <source>
        <dbReference type="ARBA" id="ARBA00022723"/>
    </source>
</evidence>
<feature type="compositionally biased region" description="Basic and acidic residues" evidence="12">
    <location>
        <begin position="707"/>
        <end position="716"/>
    </location>
</feature>
<organism evidence="14 15">
    <name type="scientific">Amphibalanus amphitrite</name>
    <name type="common">Striped barnacle</name>
    <name type="synonym">Balanus amphitrite</name>
    <dbReference type="NCBI Taxonomy" id="1232801"/>
    <lineage>
        <taxon>Eukaryota</taxon>
        <taxon>Metazoa</taxon>
        <taxon>Ecdysozoa</taxon>
        <taxon>Arthropoda</taxon>
        <taxon>Crustacea</taxon>
        <taxon>Multicrustacea</taxon>
        <taxon>Cirripedia</taxon>
        <taxon>Thoracica</taxon>
        <taxon>Thoracicalcarea</taxon>
        <taxon>Balanomorpha</taxon>
        <taxon>Balanoidea</taxon>
        <taxon>Balanidae</taxon>
        <taxon>Amphibalaninae</taxon>
        <taxon>Amphibalanus</taxon>
    </lineage>
</organism>
<evidence type="ECO:0000256" key="12">
    <source>
        <dbReference type="SAM" id="MobiDB-lite"/>
    </source>
</evidence>